<evidence type="ECO:0000313" key="7">
    <source>
        <dbReference type="EnsemblMetazoa" id="AALFPA23_006381.P8272"/>
    </source>
</evidence>
<dbReference type="Gene3D" id="3.40.50.1820">
    <property type="entry name" value="alpha/beta hydrolase"/>
    <property type="match status" value="2"/>
</dbReference>
<proteinExistence type="inferred from homology"/>
<dbReference type="Pfam" id="PF00561">
    <property type="entry name" value="Abhydrolase_1"/>
    <property type="match status" value="1"/>
</dbReference>
<protein>
    <recommendedName>
        <fullName evidence="6">AB hydrolase-1 domain-containing protein</fullName>
    </recommendedName>
</protein>
<evidence type="ECO:0000259" key="6">
    <source>
        <dbReference type="Pfam" id="PF00561"/>
    </source>
</evidence>
<keyword evidence="2" id="KW-0732">Signal</keyword>
<evidence type="ECO:0000256" key="1">
    <source>
        <dbReference type="ARBA" id="ARBA00010701"/>
    </source>
</evidence>
<evidence type="ECO:0000313" key="8">
    <source>
        <dbReference type="Proteomes" id="UP000069940"/>
    </source>
</evidence>
<dbReference type="InterPro" id="IPR029058">
    <property type="entry name" value="AB_hydrolase_fold"/>
</dbReference>
<keyword evidence="5" id="KW-0325">Glycoprotein</keyword>
<dbReference type="EnsemblMetazoa" id="AALFPA23_006381.R8272">
    <property type="protein sequence ID" value="AALFPA23_006381.P8272"/>
    <property type="gene ID" value="AALFPA23_006381"/>
</dbReference>
<evidence type="ECO:0000256" key="5">
    <source>
        <dbReference type="ARBA" id="ARBA00023180"/>
    </source>
</evidence>
<keyword evidence="3" id="KW-0442">Lipid degradation</keyword>
<keyword evidence="4" id="KW-0443">Lipid metabolism</keyword>
<organism evidence="7 8">
    <name type="scientific">Aedes albopictus</name>
    <name type="common">Asian tiger mosquito</name>
    <name type="synonym">Stegomyia albopicta</name>
    <dbReference type="NCBI Taxonomy" id="7160"/>
    <lineage>
        <taxon>Eukaryota</taxon>
        <taxon>Metazoa</taxon>
        <taxon>Ecdysozoa</taxon>
        <taxon>Arthropoda</taxon>
        <taxon>Hexapoda</taxon>
        <taxon>Insecta</taxon>
        <taxon>Pterygota</taxon>
        <taxon>Neoptera</taxon>
        <taxon>Endopterygota</taxon>
        <taxon>Diptera</taxon>
        <taxon>Nematocera</taxon>
        <taxon>Culicoidea</taxon>
        <taxon>Culicidae</taxon>
        <taxon>Culicinae</taxon>
        <taxon>Aedini</taxon>
        <taxon>Aedes</taxon>
        <taxon>Stegomyia</taxon>
    </lineage>
</organism>
<evidence type="ECO:0000256" key="4">
    <source>
        <dbReference type="ARBA" id="ARBA00023098"/>
    </source>
</evidence>
<dbReference type="PANTHER" id="PTHR11005">
    <property type="entry name" value="LYSOSOMAL ACID LIPASE-RELATED"/>
    <property type="match status" value="1"/>
</dbReference>
<sequence>MFSILFNDSSWPGQLFEMFRSKKQNCFGWCLVLVGLRMVVGASVRTASQTMINAGLHGLSPRKYQAITEDGYQLGVYRLQPPGWTRGVVLLQHGIRQSSADWLVIDRNLPQQLMEAGFEVWLGNSRASPETTSHKKHPRNSESFWDFSFHEIGYYDLPAMIDTVLANSGRSQLHLVGYSEGSTASLILLSERPSYNSKVVSLNVIAPATFMINSLIKQFAYFYETFRDSFPWNLQEIVTGSDKPMINSAKQLEHFQQLLVTGRFRQYDYGEWDNVQRYGVERPPPYSLWRITTPVTVHYGTADGIVPPGDVRNLAMQLHTSKRVRIVQHDFFDHRGFTMAPDAAVRVYPRIIYAIKEYSR</sequence>
<feature type="domain" description="AB hydrolase-1" evidence="6">
    <location>
        <begin position="88"/>
        <end position="228"/>
    </location>
</feature>
<keyword evidence="8" id="KW-1185">Reference proteome</keyword>
<evidence type="ECO:0000256" key="2">
    <source>
        <dbReference type="ARBA" id="ARBA00022729"/>
    </source>
</evidence>
<dbReference type="InterPro" id="IPR000073">
    <property type="entry name" value="AB_hydrolase_1"/>
</dbReference>
<accession>A0ABM1Y708</accession>
<dbReference type="RefSeq" id="XP_062712272.1">
    <property type="nucleotide sequence ID" value="XM_062856288.1"/>
</dbReference>
<dbReference type="PIRSF" id="PIRSF000862">
    <property type="entry name" value="Steryl_ester_lip"/>
    <property type="match status" value="1"/>
</dbReference>
<name>A0ABM1Y708_AEDAL</name>
<dbReference type="InterPro" id="IPR025483">
    <property type="entry name" value="Lipase_euk"/>
</dbReference>
<evidence type="ECO:0000256" key="3">
    <source>
        <dbReference type="ARBA" id="ARBA00022963"/>
    </source>
</evidence>
<reference evidence="7" key="2">
    <citation type="submission" date="2025-05" db="UniProtKB">
        <authorList>
            <consortium name="EnsemblMetazoa"/>
        </authorList>
    </citation>
    <scope>IDENTIFICATION</scope>
    <source>
        <strain evidence="7">Foshan</strain>
    </source>
</reference>
<dbReference type="GeneID" id="134289784"/>
<comment type="similarity">
    <text evidence="1">Belongs to the AB hydrolase superfamily. Lipase family.</text>
</comment>
<dbReference type="SUPFAM" id="SSF53474">
    <property type="entry name" value="alpha/beta-Hydrolases"/>
    <property type="match status" value="1"/>
</dbReference>
<dbReference type="Proteomes" id="UP000069940">
    <property type="component" value="Unassembled WGS sequence"/>
</dbReference>
<reference evidence="8" key="1">
    <citation type="journal article" date="2015" name="Proc. Natl. Acad. Sci. U.S.A.">
        <title>Genome sequence of the Asian Tiger mosquito, Aedes albopictus, reveals insights into its biology, genetics, and evolution.</title>
        <authorList>
            <person name="Chen X.G."/>
            <person name="Jiang X."/>
            <person name="Gu J."/>
            <person name="Xu M."/>
            <person name="Wu Y."/>
            <person name="Deng Y."/>
            <person name="Zhang C."/>
            <person name="Bonizzoni M."/>
            <person name="Dermauw W."/>
            <person name="Vontas J."/>
            <person name="Armbruster P."/>
            <person name="Huang X."/>
            <person name="Yang Y."/>
            <person name="Zhang H."/>
            <person name="He W."/>
            <person name="Peng H."/>
            <person name="Liu Y."/>
            <person name="Wu K."/>
            <person name="Chen J."/>
            <person name="Lirakis M."/>
            <person name="Topalis P."/>
            <person name="Van Leeuwen T."/>
            <person name="Hall A.B."/>
            <person name="Jiang X."/>
            <person name="Thorpe C."/>
            <person name="Mueller R.L."/>
            <person name="Sun C."/>
            <person name="Waterhouse R.M."/>
            <person name="Yan G."/>
            <person name="Tu Z.J."/>
            <person name="Fang X."/>
            <person name="James A.A."/>
        </authorList>
    </citation>
    <scope>NUCLEOTIDE SEQUENCE [LARGE SCALE GENOMIC DNA]</scope>
    <source>
        <strain evidence="8">Foshan</strain>
    </source>
</reference>